<evidence type="ECO:0000256" key="11">
    <source>
        <dbReference type="ARBA" id="ARBA00039290"/>
    </source>
</evidence>
<evidence type="ECO:0000256" key="4">
    <source>
        <dbReference type="ARBA" id="ARBA00022676"/>
    </source>
</evidence>
<dbReference type="Pfam" id="PF02897">
    <property type="entry name" value="Peptidase_S9_N"/>
    <property type="match status" value="1"/>
</dbReference>
<evidence type="ECO:0000259" key="15">
    <source>
        <dbReference type="Pfam" id="PF00326"/>
    </source>
</evidence>
<keyword evidence="3" id="KW-0645">Protease</keyword>
<dbReference type="Pfam" id="PF10250">
    <property type="entry name" value="O-FucT"/>
    <property type="match status" value="1"/>
</dbReference>
<dbReference type="SUPFAM" id="SSF50993">
    <property type="entry name" value="Peptidase/esterase 'gauge' domain"/>
    <property type="match status" value="1"/>
</dbReference>
<keyword evidence="18" id="KW-1185">Reference proteome</keyword>
<keyword evidence="7" id="KW-0720">Serine protease</keyword>
<accession>A0ABQ8I000</accession>
<feature type="domain" description="Peptidase S9A N-terminal" evidence="16">
    <location>
        <begin position="40"/>
        <end position="454"/>
    </location>
</feature>
<keyword evidence="9" id="KW-0119">Carbohydrate metabolism</keyword>
<dbReference type="PRINTS" id="PR00862">
    <property type="entry name" value="PROLIGOPTASE"/>
</dbReference>
<feature type="domain" description="Peptidase S9 prolyl oligopeptidase catalytic" evidence="15">
    <location>
        <begin position="557"/>
        <end position="691"/>
    </location>
</feature>
<reference evidence="17 18" key="1">
    <citation type="submission" date="2021-02" db="EMBL/GenBank/DDBJ databases">
        <title>Plant Genome Project.</title>
        <authorList>
            <person name="Zhang R.-G."/>
        </authorList>
    </citation>
    <scope>NUCLEOTIDE SEQUENCE [LARGE SCALE GENOMIC DNA]</scope>
    <source>
        <tissue evidence="17">Leaves</tissue>
    </source>
</reference>
<dbReference type="InterPro" id="IPR051543">
    <property type="entry name" value="Serine_Peptidase_S9A"/>
</dbReference>
<sequence>MALPSLFTSILLRLSFKLIPAISSSSLCRLHTFTSPQQPPPVPKKVPFTVSAHGITWQDSYHWMNNTDHPDFINYLHQENSYAHAFMADTRNLQRTLFSEMKSRMPTKISTPPELWGPWLYYQYIPEGKEYPLLCRRLETEMEARGEFPKEQILLDWNEVAENNGYVHVGTCRVSPDHNFLAYTLDTTGSERFILQIKDLRNGYMVPRLPVDGVVSLAWAQDSKTLFYTISDENQRPCRVLCTKLGSDITDDVPVFTEGDSSFCVDITSTKDGKFITVYLIDAANPLAGLQRIRKRVSGVQYFLEHHYGFFYILTNAPLSEKEKWSSGDYYLARCRIEDIHLANWQNIILPSEDISLQDMDIFNGHLVLFLNKKGVPMFCSISLPININSKHQMEIEHLNPWFFPLPSISCSILPGSNHDFMKSVYRAVLSSPVMPDLIVDYDMSRRTFSVVQQDELGSAFDNAGSCSAAYELDTDDLVDKQDCEEGNDQNTVHQRWKTFSSAYWCERKEVVSHDGVTVPLTILYSRKTWQRGQSPGLLQAYGAYGEVMDKSWCTDRLSLLDRGWVLAFADVRGGGGVDSAWHKFGTGIYKRNSIYDFVSCGNYLVNEGYVSRDRLAAMSYSAGCLIVGAAINMYPQMFRGAILKVPFLDICNTLLDPSLPLTTLDYEEFGNPQIQSQFESIQSYSPYDNIPCGVCHPSVLDILVKVAVIVTNKSSSRMRRSTIHLKNNGYLLICDMGKGSFPPKRKAGLCPLTPEETALILTAMGIDHNMQVYIAAGDIYGGEKRLSTLRLAYPNLVKKETLLPPEDLRPFQNHSNQMAALDYYVAIQSDIFVPTYGGNMAKVVEGHRRYLGYKKTIVLDRKVLVELMDEYKYGKLRWDEFVRAVKETHADHWGGPTKRLQVPGKPKEEDFFYTNPQECLPQPNQL</sequence>
<dbReference type="PANTHER" id="PTHR11757:SF12">
    <property type="entry name" value="PROLYL ENDOPEPTIDASE"/>
    <property type="match status" value="1"/>
</dbReference>
<feature type="chain" id="PRO_5046771389" description="Prolyl endopeptidase-like" evidence="14">
    <location>
        <begin position="22"/>
        <end position="927"/>
    </location>
</feature>
<evidence type="ECO:0000256" key="7">
    <source>
        <dbReference type="ARBA" id="ARBA00022825"/>
    </source>
</evidence>
<protein>
    <recommendedName>
        <fullName evidence="11">Prolyl endopeptidase-like</fullName>
    </recommendedName>
    <alternativeName>
        <fullName evidence="10">O-fucosyltransferase family protein</fullName>
    </alternativeName>
    <alternativeName>
        <fullName evidence="12">Prolylendopeptidase-like</fullName>
    </alternativeName>
</protein>
<evidence type="ECO:0000313" key="17">
    <source>
        <dbReference type="EMBL" id="KAH7569945.1"/>
    </source>
</evidence>
<comment type="similarity">
    <text evidence="1">Belongs to the peptidase S9A family.</text>
</comment>
<dbReference type="EMBL" id="JAFEMO010000005">
    <property type="protein sequence ID" value="KAH7569945.1"/>
    <property type="molecule type" value="Genomic_DNA"/>
</dbReference>
<dbReference type="Proteomes" id="UP000827721">
    <property type="component" value="Unassembled WGS sequence"/>
</dbReference>
<evidence type="ECO:0000256" key="13">
    <source>
        <dbReference type="ARBA" id="ARBA00045448"/>
    </source>
</evidence>
<comment type="function">
    <text evidence="13">Serine peptidase whose precise substrate specificity remains unclear. Does not cleave peptides after a arginine or lysine residue. Regulates trans-Golgi network morphology and sorting by regulating the membrane binding of the AP-1 complex. May play a role in the regulation of synaptic vesicle exocytosis.</text>
</comment>
<dbReference type="InterPro" id="IPR001375">
    <property type="entry name" value="Peptidase_S9_cat"/>
</dbReference>
<evidence type="ECO:0000259" key="16">
    <source>
        <dbReference type="Pfam" id="PF02897"/>
    </source>
</evidence>
<evidence type="ECO:0000256" key="1">
    <source>
        <dbReference type="ARBA" id="ARBA00005228"/>
    </source>
</evidence>
<dbReference type="SUPFAM" id="SSF53474">
    <property type="entry name" value="alpha/beta-Hydrolases"/>
    <property type="match status" value="1"/>
</dbReference>
<dbReference type="PANTHER" id="PTHR11757">
    <property type="entry name" value="PROTEASE FAMILY S9A OLIGOPEPTIDASE"/>
    <property type="match status" value="1"/>
</dbReference>
<evidence type="ECO:0000256" key="14">
    <source>
        <dbReference type="SAM" id="SignalP"/>
    </source>
</evidence>
<keyword evidence="8" id="KW-0294">Fucose metabolism</keyword>
<dbReference type="InterPro" id="IPR023302">
    <property type="entry name" value="Pept_S9A_N"/>
</dbReference>
<proteinExistence type="inferred from homology"/>
<dbReference type="Gene3D" id="2.130.10.120">
    <property type="entry name" value="Prolyl oligopeptidase, N-terminal domain"/>
    <property type="match status" value="1"/>
</dbReference>
<keyword evidence="6" id="KW-0378">Hydrolase</keyword>
<dbReference type="InterPro" id="IPR029058">
    <property type="entry name" value="AB_hydrolase_fold"/>
</dbReference>
<dbReference type="Gene3D" id="3.40.50.1820">
    <property type="entry name" value="alpha/beta hydrolase"/>
    <property type="match status" value="2"/>
</dbReference>
<evidence type="ECO:0000256" key="6">
    <source>
        <dbReference type="ARBA" id="ARBA00022801"/>
    </source>
</evidence>
<dbReference type="Pfam" id="PF00326">
    <property type="entry name" value="Peptidase_S9"/>
    <property type="match status" value="1"/>
</dbReference>
<comment type="caution">
    <text evidence="17">The sequence shown here is derived from an EMBL/GenBank/DDBJ whole genome shotgun (WGS) entry which is preliminary data.</text>
</comment>
<evidence type="ECO:0000256" key="8">
    <source>
        <dbReference type="ARBA" id="ARBA00023253"/>
    </source>
</evidence>
<keyword evidence="4" id="KW-0328">Glycosyltransferase</keyword>
<organism evidence="17 18">
    <name type="scientific">Xanthoceras sorbifolium</name>
    <dbReference type="NCBI Taxonomy" id="99658"/>
    <lineage>
        <taxon>Eukaryota</taxon>
        <taxon>Viridiplantae</taxon>
        <taxon>Streptophyta</taxon>
        <taxon>Embryophyta</taxon>
        <taxon>Tracheophyta</taxon>
        <taxon>Spermatophyta</taxon>
        <taxon>Magnoliopsida</taxon>
        <taxon>eudicotyledons</taxon>
        <taxon>Gunneridae</taxon>
        <taxon>Pentapetalae</taxon>
        <taxon>rosids</taxon>
        <taxon>malvids</taxon>
        <taxon>Sapindales</taxon>
        <taxon>Sapindaceae</taxon>
        <taxon>Xanthoceroideae</taxon>
        <taxon>Xanthoceras</taxon>
    </lineage>
</organism>
<comment type="similarity">
    <text evidence="2">Belongs to the glycosyltransferase GT106 family.</text>
</comment>
<evidence type="ECO:0000256" key="2">
    <source>
        <dbReference type="ARBA" id="ARBA00007737"/>
    </source>
</evidence>
<dbReference type="InterPro" id="IPR019378">
    <property type="entry name" value="GDP-Fuc_O-FucTrfase"/>
</dbReference>
<name>A0ABQ8I000_9ROSI</name>
<evidence type="ECO:0000256" key="5">
    <source>
        <dbReference type="ARBA" id="ARBA00022679"/>
    </source>
</evidence>
<evidence type="ECO:0000256" key="3">
    <source>
        <dbReference type="ARBA" id="ARBA00022670"/>
    </source>
</evidence>
<feature type="signal peptide" evidence="14">
    <location>
        <begin position="1"/>
        <end position="21"/>
    </location>
</feature>
<evidence type="ECO:0000256" key="12">
    <source>
        <dbReference type="ARBA" id="ARBA00042165"/>
    </source>
</evidence>
<dbReference type="InterPro" id="IPR002470">
    <property type="entry name" value="Peptidase_S9A"/>
</dbReference>
<gene>
    <name evidence="17" type="ORF">JRO89_XS05G0022000</name>
</gene>
<evidence type="ECO:0000256" key="10">
    <source>
        <dbReference type="ARBA" id="ARBA00030350"/>
    </source>
</evidence>
<keyword evidence="5" id="KW-0808">Transferase</keyword>
<evidence type="ECO:0000313" key="18">
    <source>
        <dbReference type="Proteomes" id="UP000827721"/>
    </source>
</evidence>
<keyword evidence="14" id="KW-0732">Signal</keyword>
<evidence type="ECO:0000256" key="9">
    <source>
        <dbReference type="ARBA" id="ARBA00023277"/>
    </source>
</evidence>